<evidence type="ECO:0000313" key="16">
    <source>
        <dbReference type="EMBL" id="ANX00086.1"/>
    </source>
</evidence>
<organism evidence="16 17">
    <name type="scientific">Thermoclostridium stercorarium subsp. thermolacticum DSM 2910</name>
    <dbReference type="NCBI Taxonomy" id="1121336"/>
    <lineage>
        <taxon>Bacteria</taxon>
        <taxon>Bacillati</taxon>
        <taxon>Bacillota</taxon>
        <taxon>Clostridia</taxon>
        <taxon>Eubacteriales</taxon>
        <taxon>Oscillospiraceae</taxon>
        <taxon>Thermoclostridium</taxon>
    </lineage>
</organism>
<dbReference type="PRINTS" id="PR00368">
    <property type="entry name" value="FADPNR"/>
</dbReference>
<evidence type="ECO:0000256" key="4">
    <source>
        <dbReference type="ARBA" id="ARBA00012173"/>
    </source>
</evidence>
<feature type="active site" description="Proton acceptor" evidence="12">
    <location>
        <position position="288"/>
    </location>
</feature>
<evidence type="ECO:0000256" key="3">
    <source>
        <dbReference type="ARBA" id="ARBA00008562"/>
    </source>
</evidence>
<comment type="similarity">
    <text evidence="3 13">Belongs to the FAD-dependent oxidoreductase 2 family. NadB subfamily.</text>
</comment>
<keyword evidence="9 13" id="KW-0560">Oxidoreductase</keyword>
<dbReference type="EMBL" id="CP014672">
    <property type="protein sequence ID" value="ANX00086.1"/>
    <property type="molecule type" value="Genomic_DNA"/>
</dbReference>
<dbReference type="InterPro" id="IPR027477">
    <property type="entry name" value="Succ_DH/fumarate_Rdtase_cat_sf"/>
</dbReference>
<name>A0A1B1YH38_THEST</name>
<evidence type="ECO:0000256" key="7">
    <source>
        <dbReference type="ARBA" id="ARBA00022642"/>
    </source>
</evidence>
<dbReference type="PIRSF" id="PIRSF000171">
    <property type="entry name" value="SDHA_APRA_LASPO"/>
    <property type="match status" value="1"/>
</dbReference>
<evidence type="ECO:0000259" key="14">
    <source>
        <dbReference type="Pfam" id="PF00890"/>
    </source>
</evidence>
<sequence>MDRYLVNFDINDIPKEQYDVVIIGSGIAGVYTALQMDSSIKVAVVTKETVEISNSVLAQGGIAVPLGRDDSPECHFRDTVYAGAGLCDEETVRILVNEAAENIEILCRYGVNFDRGEDQQLLLSREGAHSKNRIVHTGDSTGKEVCDTLIKILLKHDNVRIFERTFAIDIVTEAKKCIGLIAYEEDSKSFKLFLAGAVVCAAGGYGQLYNYTTNPQVTTGDGVALAYRAGCRVMNPEFVQFHPTVLYHPEDRSFLITEAVRGEGAILLNIRGERFMPAYHPMAELAPRDVVSRAIFQELQKTGSTYVYLDISHKDPEYVKNRFPTIYKTCLRYGIDITKDRIPVAPAAHYSMGGIKTDEWGRTGIEGFYACGEAACNGIHGANRLASNSLLEGLVFGRRIATELTGQILNRTLKEARIPDNLCHIRKSNEPVKNAGALKSRLRTLMTEKVGIIRNGENLQEALNQVLEMKAEIEGKAYTTVEHWELVNMLTLSELVIRAALMRRESRGAHYRSDYPQTDDVNFRKNTVL</sequence>
<evidence type="ECO:0000256" key="11">
    <source>
        <dbReference type="NCBIfam" id="TIGR00551"/>
    </source>
</evidence>
<dbReference type="Pfam" id="PF02910">
    <property type="entry name" value="Succ_DH_flav_C"/>
    <property type="match status" value="1"/>
</dbReference>
<dbReference type="NCBIfam" id="TIGR00551">
    <property type="entry name" value="nadB"/>
    <property type="match status" value="1"/>
</dbReference>
<evidence type="ECO:0000259" key="15">
    <source>
        <dbReference type="Pfam" id="PF02910"/>
    </source>
</evidence>
<dbReference type="PANTHER" id="PTHR42716:SF2">
    <property type="entry name" value="L-ASPARTATE OXIDASE, CHLOROPLASTIC"/>
    <property type="match status" value="1"/>
</dbReference>
<dbReference type="UniPathway" id="UPA00253">
    <property type="reaction ID" value="UER00326"/>
</dbReference>
<dbReference type="InterPro" id="IPR037099">
    <property type="entry name" value="Fum_R/Succ_DH_flav-like_C_sf"/>
</dbReference>
<evidence type="ECO:0000313" key="17">
    <source>
        <dbReference type="Proteomes" id="UP000092971"/>
    </source>
</evidence>
<dbReference type="Proteomes" id="UP000092971">
    <property type="component" value="Chromosome"/>
</dbReference>
<feature type="domain" description="FAD-dependent oxidoreductase 2 FAD-binding" evidence="14">
    <location>
        <begin position="19"/>
        <end position="390"/>
    </location>
</feature>
<evidence type="ECO:0000256" key="5">
    <source>
        <dbReference type="ARBA" id="ARBA00021901"/>
    </source>
</evidence>
<dbReference type="SUPFAM" id="SSF46977">
    <property type="entry name" value="Succinate dehydrogenase/fumarate reductase flavoprotein C-terminal domain"/>
    <property type="match status" value="1"/>
</dbReference>
<protein>
    <recommendedName>
        <fullName evidence="5 11">L-aspartate oxidase</fullName>
        <ecNumber evidence="4 11">1.4.3.16</ecNumber>
    </recommendedName>
</protein>
<keyword evidence="6 13" id="KW-0285">Flavoprotein</keyword>
<dbReference type="InterPro" id="IPR036188">
    <property type="entry name" value="FAD/NAD-bd_sf"/>
</dbReference>
<dbReference type="Pfam" id="PF00890">
    <property type="entry name" value="FAD_binding_2"/>
    <property type="match status" value="1"/>
</dbReference>
<dbReference type="GO" id="GO:0033765">
    <property type="term" value="F:steroid dehydrogenase activity, acting on the CH-CH group of donors"/>
    <property type="evidence" value="ECO:0007669"/>
    <property type="project" value="UniProtKB-ARBA"/>
</dbReference>
<dbReference type="OrthoDB" id="9806724at2"/>
<comment type="subcellular location">
    <subcellularLocation>
        <location evidence="13">Cytoplasm</location>
    </subcellularLocation>
</comment>
<dbReference type="Gene3D" id="1.20.58.100">
    <property type="entry name" value="Fumarate reductase/succinate dehydrogenase flavoprotein-like, C-terminal domain"/>
    <property type="match status" value="1"/>
</dbReference>
<accession>A0A1B1YH38</accession>
<dbReference type="EC" id="1.4.3.16" evidence="4 11"/>
<dbReference type="FunFam" id="3.90.700.10:FF:000002">
    <property type="entry name" value="L-aspartate oxidase"/>
    <property type="match status" value="1"/>
</dbReference>
<dbReference type="AlphaFoldDB" id="A0A1B1YH38"/>
<comment type="catalytic activity">
    <reaction evidence="10">
        <text>L-aspartate + O2 = iminosuccinate + H2O2</text>
        <dbReference type="Rhea" id="RHEA:25876"/>
        <dbReference type="ChEBI" id="CHEBI:15379"/>
        <dbReference type="ChEBI" id="CHEBI:16240"/>
        <dbReference type="ChEBI" id="CHEBI:29991"/>
        <dbReference type="ChEBI" id="CHEBI:77875"/>
        <dbReference type="EC" id="1.4.3.16"/>
    </reaction>
    <physiologicalReaction direction="left-to-right" evidence="10">
        <dbReference type="Rhea" id="RHEA:25877"/>
    </physiologicalReaction>
</comment>
<dbReference type="Gene3D" id="3.50.50.60">
    <property type="entry name" value="FAD/NAD(P)-binding domain"/>
    <property type="match status" value="1"/>
</dbReference>
<dbReference type="Gene3D" id="3.90.700.10">
    <property type="entry name" value="Succinate dehydrogenase/fumarate reductase flavoprotein, catalytic domain"/>
    <property type="match status" value="1"/>
</dbReference>
<dbReference type="GO" id="GO:0005737">
    <property type="term" value="C:cytoplasm"/>
    <property type="evidence" value="ECO:0007669"/>
    <property type="project" value="UniProtKB-SubCell"/>
</dbReference>
<dbReference type="SUPFAM" id="SSF56425">
    <property type="entry name" value="Succinate dehydrogenase/fumarate reductase flavoprotein, catalytic domain"/>
    <property type="match status" value="1"/>
</dbReference>
<evidence type="ECO:0000256" key="1">
    <source>
        <dbReference type="ARBA" id="ARBA00001974"/>
    </source>
</evidence>
<evidence type="ECO:0000256" key="9">
    <source>
        <dbReference type="ARBA" id="ARBA00023002"/>
    </source>
</evidence>
<keyword evidence="7 13" id="KW-0662">Pyridine nucleotide biosynthesis</keyword>
<dbReference type="PANTHER" id="PTHR42716">
    <property type="entry name" value="L-ASPARTATE OXIDASE"/>
    <property type="match status" value="1"/>
</dbReference>
<feature type="domain" description="Fumarate reductase/succinate dehydrogenase flavoprotein-like C-terminal" evidence="15">
    <location>
        <begin position="440"/>
        <end position="528"/>
    </location>
</feature>
<dbReference type="InterPro" id="IPR015939">
    <property type="entry name" value="Fum_Rdtase/Succ_DH_flav-like_C"/>
</dbReference>
<evidence type="ECO:0000256" key="12">
    <source>
        <dbReference type="PIRSR" id="PIRSR000171-1"/>
    </source>
</evidence>
<proteinExistence type="inferred from homology"/>
<comment type="cofactor">
    <cofactor evidence="1 13">
        <name>FAD</name>
        <dbReference type="ChEBI" id="CHEBI:57692"/>
    </cofactor>
</comment>
<evidence type="ECO:0000256" key="6">
    <source>
        <dbReference type="ARBA" id="ARBA00022630"/>
    </source>
</evidence>
<evidence type="ECO:0000256" key="10">
    <source>
        <dbReference type="ARBA" id="ARBA00048305"/>
    </source>
</evidence>
<gene>
    <name evidence="16" type="ORF">CSTERTH_13030</name>
</gene>
<reference evidence="16 17" key="1">
    <citation type="submission" date="2016-02" db="EMBL/GenBank/DDBJ databases">
        <title>Comparison of Clostridium stercorarium subspecies using comparative genomics and transcriptomics.</title>
        <authorList>
            <person name="Schellenberg J."/>
            <person name="Thallinger G."/>
            <person name="Levin D.B."/>
            <person name="Zhang X."/>
            <person name="Alvare G."/>
            <person name="Fristensky B."/>
            <person name="Sparling R."/>
        </authorList>
    </citation>
    <scope>NUCLEOTIDE SEQUENCE [LARGE SCALE GENOMIC DNA]</scope>
    <source>
        <strain evidence="16 17">DSM 2910</strain>
    </source>
</reference>
<dbReference type="InterPro" id="IPR003953">
    <property type="entry name" value="FAD-dep_OxRdtase_2_FAD-bd"/>
</dbReference>
<dbReference type="NCBIfam" id="NF005701">
    <property type="entry name" value="PRK07512.1"/>
    <property type="match status" value="1"/>
</dbReference>
<keyword evidence="8 13" id="KW-0274">FAD</keyword>
<evidence type="ECO:0000256" key="13">
    <source>
        <dbReference type="RuleBase" id="RU362049"/>
    </source>
</evidence>
<dbReference type="InterPro" id="IPR005288">
    <property type="entry name" value="NadB"/>
</dbReference>
<dbReference type="GO" id="GO:0008734">
    <property type="term" value="F:L-aspartate oxidase activity"/>
    <property type="evidence" value="ECO:0007669"/>
    <property type="project" value="UniProtKB-UniRule"/>
</dbReference>
<dbReference type="SUPFAM" id="SSF51905">
    <property type="entry name" value="FAD/NAD(P)-binding domain"/>
    <property type="match status" value="1"/>
</dbReference>
<comment type="function">
    <text evidence="13">Catalyzes the oxidation of L-aspartate to iminoaspartate.</text>
</comment>
<evidence type="ECO:0000256" key="2">
    <source>
        <dbReference type="ARBA" id="ARBA00004950"/>
    </source>
</evidence>
<comment type="pathway">
    <text evidence="2 13">Cofactor biosynthesis; NAD(+) biosynthesis; iminoaspartate from L-aspartate (oxidase route): step 1/1.</text>
</comment>
<evidence type="ECO:0000256" key="8">
    <source>
        <dbReference type="ARBA" id="ARBA00022827"/>
    </source>
</evidence>
<dbReference type="GO" id="GO:0034628">
    <property type="term" value="P:'de novo' NAD+ biosynthetic process from L-aspartate"/>
    <property type="evidence" value="ECO:0007669"/>
    <property type="project" value="TreeGrafter"/>
</dbReference>